<gene>
    <name evidence="1" type="ORF">GP486_008515</name>
</gene>
<sequence length="100" mass="11717">MANLASTYRNQGRWKEAEELEVQVMKTRKRVLGEEHPDTLTSMANLAFTFRSQDRNEEAILLLEKCVQLRKQVLGPQHPYTISMLEALNEWQLENMEIRA</sequence>
<reference evidence="1" key="1">
    <citation type="submission" date="2021-03" db="EMBL/GenBank/DDBJ databases">
        <title>Comparative genomics and phylogenomic investigation of the class Geoglossomycetes provide insights into ecological specialization and systematics.</title>
        <authorList>
            <person name="Melie T."/>
            <person name="Pirro S."/>
            <person name="Miller A.N."/>
            <person name="Quandt A."/>
        </authorList>
    </citation>
    <scope>NUCLEOTIDE SEQUENCE</scope>
    <source>
        <strain evidence="1">CAQ_001_2017</strain>
    </source>
</reference>
<comment type="caution">
    <text evidence="1">The sequence shown here is derived from an EMBL/GenBank/DDBJ whole genome shotgun (WGS) entry which is preliminary data.</text>
</comment>
<dbReference type="AlphaFoldDB" id="A0A9P8IGW0"/>
<protein>
    <recommendedName>
        <fullName evidence="3">Kinesin light chain</fullName>
    </recommendedName>
</protein>
<dbReference type="PANTHER" id="PTHR46082:SF11">
    <property type="entry name" value="AAA+ ATPASE DOMAIN-CONTAINING PROTEIN-RELATED"/>
    <property type="match status" value="1"/>
</dbReference>
<dbReference type="InterPro" id="IPR011990">
    <property type="entry name" value="TPR-like_helical_dom_sf"/>
</dbReference>
<dbReference type="SUPFAM" id="SSF48452">
    <property type="entry name" value="TPR-like"/>
    <property type="match status" value="1"/>
</dbReference>
<dbReference type="Pfam" id="PF13424">
    <property type="entry name" value="TPR_12"/>
    <property type="match status" value="1"/>
</dbReference>
<evidence type="ECO:0000313" key="1">
    <source>
        <dbReference type="EMBL" id="KAH0544448.1"/>
    </source>
</evidence>
<dbReference type="Proteomes" id="UP000750711">
    <property type="component" value="Unassembled WGS sequence"/>
</dbReference>
<proteinExistence type="predicted"/>
<organism evidence="1 2">
    <name type="scientific">Trichoglossum hirsutum</name>
    <dbReference type="NCBI Taxonomy" id="265104"/>
    <lineage>
        <taxon>Eukaryota</taxon>
        <taxon>Fungi</taxon>
        <taxon>Dikarya</taxon>
        <taxon>Ascomycota</taxon>
        <taxon>Pezizomycotina</taxon>
        <taxon>Geoglossomycetes</taxon>
        <taxon>Geoglossales</taxon>
        <taxon>Geoglossaceae</taxon>
        <taxon>Trichoglossum</taxon>
    </lineage>
</organism>
<accession>A0A9P8IGW0</accession>
<evidence type="ECO:0008006" key="3">
    <source>
        <dbReference type="Google" id="ProtNLM"/>
    </source>
</evidence>
<dbReference type="InterPro" id="IPR053137">
    <property type="entry name" value="NLR-like"/>
</dbReference>
<dbReference type="PANTHER" id="PTHR46082">
    <property type="entry name" value="ATP/GTP-BINDING PROTEIN-RELATED"/>
    <property type="match status" value="1"/>
</dbReference>
<dbReference type="EMBL" id="JAGHQM010003376">
    <property type="protein sequence ID" value="KAH0544448.1"/>
    <property type="molecule type" value="Genomic_DNA"/>
</dbReference>
<evidence type="ECO:0000313" key="2">
    <source>
        <dbReference type="Proteomes" id="UP000750711"/>
    </source>
</evidence>
<dbReference type="Gene3D" id="1.25.40.10">
    <property type="entry name" value="Tetratricopeptide repeat domain"/>
    <property type="match status" value="1"/>
</dbReference>
<keyword evidence="2" id="KW-1185">Reference proteome</keyword>
<name>A0A9P8IGW0_9PEZI</name>